<name>A0A2I0XII3_9ASPA</name>
<proteinExistence type="predicted"/>
<evidence type="ECO:0000256" key="1">
    <source>
        <dbReference type="SAM" id="MobiDB-lite"/>
    </source>
</evidence>
<reference evidence="2 3" key="2">
    <citation type="journal article" date="2017" name="Nature">
        <title>The Apostasia genome and the evolution of orchids.</title>
        <authorList>
            <person name="Zhang G.Q."/>
            <person name="Liu K.W."/>
            <person name="Li Z."/>
            <person name="Lohaus R."/>
            <person name="Hsiao Y.Y."/>
            <person name="Niu S.C."/>
            <person name="Wang J.Y."/>
            <person name="Lin Y.C."/>
            <person name="Xu Q."/>
            <person name="Chen L.J."/>
            <person name="Yoshida K."/>
            <person name="Fujiwara S."/>
            <person name="Wang Z.W."/>
            <person name="Zhang Y.Q."/>
            <person name="Mitsuda N."/>
            <person name="Wang M."/>
            <person name="Liu G.H."/>
            <person name="Pecoraro L."/>
            <person name="Huang H.X."/>
            <person name="Xiao X.J."/>
            <person name="Lin M."/>
            <person name="Wu X.Y."/>
            <person name="Wu W.L."/>
            <person name="Chen Y.Y."/>
            <person name="Chang S.B."/>
            <person name="Sakamoto S."/>
            <person name="Ohme-Takagi M."/>
            <person name="Yagi M."/>
            <person name="Zeng S.J."/>
            <person name="Shen C.Y."/>
            <person name="Yeh C.M."/>
            <person name="Luo Y.B."/>
            <person name="Tsai W.C."/>
            <person name="Van de Peer Y."/>
            <person name="Liu Z.J."/>
        </authorList>
    </citation>
    <scope>NUCLEOTIDE SEQUENCE [LARGE SCALE GENOMIC DNA]</scope>
    <source>
        <tissue evidence="2">The whole plant</tissue>
    </source>
</reference>
<dbReference type="AlphaFoldDB" id="A0A2I0XII3"/>
<evidence type="ECO:0000313" key="2">
    <source>
        <dbReference type="EMBL" id="PKU87722.1"/>
    </source>
</evidence>
<gene>
    <name evidence="2" type="ORF">MA16_Dca017782</name>
</gene>
<feature type="compositionally biased region" description="Acidic residues" evidence="1">
    <location>
        <begin position="329"/>
        <end position="338"/>
    </location>
</feature>
<reference evidence="2 3" key="1">
    <citation type="journal article" date="2016" name="Sci. Rep.">
        <title>The Dendrobium catenatum Lindl. genome sequence provides insights into polysaccharide synthase, floral development and adaptive evolution.</title>
        <authorList>
            <person name="Zhang G.Q."/>
            <person name="Xu Q."/>
            <person name="Bian C."/>
            <person name="Tsai W.C."/>
            <person name="Yeh C.M."/>
            <person name="Liu K.W."/>
            <person name="Yoshida K."/>
            <person name="Zhang L.S."/>
            <person name="Chang S.B."/>
            <person name="Chen F."/>
            <person name="Shi Y."/>
            <person name="Su Y.Y."/>
            <person name="Zhang Y.Q."/>
            <person name="Chen L.J."/>
            <person name="Yin Y."/>
            <person name="Lin M."/>
            <person name="Huang H."/>
            <person name="Deng H."/>
            <person name="Wang Z.W."/>
            <person name="Zhu S.L."/>
            <person name="Zhao X."/>
            <person name="Deng C."/>
            <person name="Niu S.C."/>
            <person name="Huang J."/>
            <person name="Wang M."/>
            <person name="Liu G.H."/>
            <person name="Yang H.J."/>
            <person name="Xiao X.J."/>
            <person name="Hsiao Y.Y."/>
            <person name="Wu W.L."/>
            <person name="Chen Y.Y."/>
            <person name="Mitsuda N."/>
            <person name="Ohme-Takagi M."/>
            <person name="Luo Y.B."/>
            <person name="Van de Peer Y."/>
            <person name="Liu Z.J."/>
        </authorList>
    </citation>
    <scope>NUCLEOTIDE SEQUENCE [LARGE SCALE GENOMIC DNA]</scope>
    <source>
        <tissue evidence="2">The whole plant</tissue>
    </source>
</reference>
<dbReference type="EMBL" id="KZ501856">
    <property type="protein sequence ID" value="PKU87722.1"/>
    <property type="molecule type" value="Genomic_DNA"/>
</dbReference>
<accession>A0A2I0XII3</accession>
<evidence type="ECO:0000313" key="3">
    <source>
        <dbReference type="Proteomes" id="UP000233837"/>
    </source>
</evidence>
<dbReference type="Proteomes" id="UP000233837">
    <property type="component" value="Unassembled WGS sequence"/>
</dbReference>
<keyword evidence="3" id="KW-1185">Reference proteome</keyword>
<sequence length="338" mass="37740">MSSGLVLLTIRPDELTHSSQDDVLWTCALNYSSRRTNPFVPERCPLDLCFELLIHNIISDDLYKFVLIVLDYPDIVRDYQRRNVSDVCCAGKRRRSRPVFYWFRRTLLRKITGAVIGGYCAGVFKLNDLKPAHSAPEFFPASWTRENSPAKALFPNPSPSGCSFILCVSLTSPLLPSSPSVAHLRSWSPSSLDGHRTSPTVIAFLAGERSSSDRNFSPSAFRRLPEEYTRLRESHAASGEGSSGGSVEFSEYRMWSQAVGGMQYGRVYGLGSQTQAYEGMTSSIPSSFAFSSHESLHAQQITALQAELEQLLDEMRKMREQMSGKEVAPVEEESTDLE</sequence>
<protein>
    <submittedName>
        <fullName evidence="2">Uncharacterized protein</fullName>
    </submittedName>
</protein>
<feature type="region of interest" description="Disordered" evidence="1">
    <location>
        <begin position="319"/>
        <end position="338"/>
    </location>
</feature>
<organism evidence="2 3">
    <name type="scientific">Dendrobium catenatum</name>
    <dbReference type="NCBI Taxonomy" id="906689"/>
    <lineage>
        <taxon>Eukaryota</taxon>
        <taxon>Viridiplantae</taxon>
        <taxon>Streptophyta</taxon>
        <taxon>Embryophyta</taxon>
        <taxon>Tracheophyta</taxon>
        <taxon>Spermatophyta</taxon>
        <taxon>Magnoliopsida</taxon>
        <taxon>Liliopsida</taxon>
        <taxon>Asparagales</taxon>
        <taxon>Orchidaceae</taxon>
        <taxon>Epidendroideae</taxon>
        <taxon>Malaxideae</taxon>
        <taxon>Dendrobiinae</taxon>
        <taxon>Dendrobium</taxon>
    </lineage>
</organism>